<dbReference type="EMBL" id="CP154834">
    <property type="protein sequence ID" value="XAO76042.1"/>
    <property type="molecule type" value="Genomic_DNA"/>
</dbReference>
<dbReference type="Proteomes" id="UP001463665">
    <property type="component" value="Chromosome"/>
</dbReference>
<name>A0AAU6WVZ9_9FLAO</name>
<sequence length="258" mass="30795">MMPVKDFQNGISVENISSKLNEGNLFDFYYIPQERDTLSIRFNAENRTEYKYLSLIFRDGTWQQGQNYLFTSIEKNIAKGEVKVIYQEENEFLKHCENLKIQNGIEIPESVKVRCANLKNDFRDPIYLAIKNFKEYKVFYHPDFIKSVTDQYFNEFPESEDLSRFQSLLDEAQTKFSLKEKKFVSEKTDFSFINQCLEKSDNNVQYLFVAIHIKGEEYMIINGRFYTKPIFSKGKRKTYFISKTKKINYEIFKLSKDY</sequence>
<reference evidence="1 2" key="1">
    <citation type="submission" date="2024-04" db="EMBL/GenBank/DDBJ databases">
        <title>Genome sequencing and assembly of rice foliar adapted Chryseobacterium endophyticum OsEnb-ALM-A6.</title>
        <authorList>
            <person name="Kumar S."/>
            <person name="Javed M."/>
            <person name="Chouhan V."/>
            <person name="Charishma K."/>
            <person name="Patel A."/>
            <person name="Kumar M."/>
            <person name="Sahu K.P."/>
            <person name="Kumar A."/>
        </authorList>
    </citation>
    <scope>NUCLEOTIDE SEQUENCE [LARGE SCALE GENOMIC DNA]</scope>
    <source>
        <strain evidence="1 2">OsEnb-ALM-A6</strain>
    </source>
</reference>
<accession>A0AAU6WVZ9</accession>
<organism evidence="1 2">
    <name type="scientific">Chryseobacterium endophyticum</name>
    <dbReference type="NCBI Taxonomy" id="1854762"/>
    <lineage>
        <taxon>Bacteria</taxon>
        <taxon>Pseudomonadati</taxon>
        <taxon>Bacteroidota</taxon>
        <taxon>Flavobacteriia</taxon>
        <taxon>Flavobacteriales</taxon>
        <taxon>Weeksellaceae</taxon>
        <taxon>Chryseobacterium group</taxon>
        <taxon>Chryseobacterium</taxon>
    </lineage>
</organism>
<evidence type="ECO:0000313" key="2">
    <source>
        <dbReference type="Proteomes" id="UP001463665"/>
    </source>
</evidence>
<dbReference type="AlphaFoldDB" id="A0AAU6WVZ9"/>
<evidence type="ECO:0000313" key="1">
    <source>
        <dbReference type="EMBL" id="XAO76042.1"/>
    </source>
</evidence>
<keyword evidence="2" id="KW-1185">Reference proteome</keyword>
<gene>
    <name evidence="1" type="ORF">AAFP95_09680</name>
</gene>
<proteinExistence type="predicted"/>
<dbReference type="RefSeq" id="WP_294223084.1">
    <property type="nucleotide sequence ID" value="NZ_CP154834.1"/>
</dbReference>
<protein>
    <submittedName>
        <fullName evidence="1">Uncharacterized protein</fullName>
    </submittedName>
</protein>